<evidence type="ECO:0000256" key="2">
    <source>
        <dbReference type="ARBA" id="ARBA00023125"/>
    </source>
</evidence>
<evidence type="ECO:0000313" key="6">
    <source>
        <dbReference type="Proteomes" id="UP000008207"/>
    </source>
</evidence>
<gene>
    <name evidence="5" type="ordered locus">Mnod_2682</name>
</gene>
<dbReference type="InterPro" id="IPR032687">
    <property type="entry name" value="AraC-type_N"/>
</dbReference>
<dbReference type="eggNOG" id="COG2207">
    <property type="taxonomic scope" value="Bacteria"/>
</dbReference>
<dbReference type="AlphaFoldDB" id="B8IE97"/>
<sequence>MSGLGLTKACTMGPIAQAIEAAGGSVSRVFRRAEVPLSLMDDPERLMLLRDQLRLVEGAVREIGDPALLARLAIRAGIDGLGAISRHVRSTETLGDAIARVGTVTPAVLQTATWTGLRFRGDRAVYGYAVTERIEAGRQTNEILALGYLLSIMRHFLGQDWRPERAIVTGAVLPDRSEIESVFGCDITLGPNAGLVFRAELLDTGNPAPCDLLAGEEPAAPLAENLTDIVGHLVRLSLCEGRPSIDWVSRRLGLSRRTLQRRLEGEGTSFAMIQRGILMSEAKRLLAACDRPIGRIALELGYADAAHFSRAFLDWTGVTPRYWRQTSLRAHKDGFGISGIRAQQAIDAGTSDPEMPPGFRKGDASGARTFARSIEGGRPF</sequence>
<dbReference type="SUPFAM" id="SSF46689">
    <property type="entry name" value="Homeodomain-like"/>
    <property type="match status" value="1"/>
</dbReference>
<dbReference type="InterPro" id="IPR009057">
    <property type="entry name" value="Homeodomain-like_sf"/>
</dbReference>
<keyword evidence="1" id="KW-0805">Transcription regulation</keyword>
<dbReference type="EMBL" id="CP001349">
    <property type="protein sequence ID" value="ACL57643.1"/>
    <property type="molecule type" value="Genomic_DNA"/>
</dbReference>
<keyword evidence="2" id="KW-0238">DNA-binding</keyword>
<dbReference type="Pfam" id="PF12625">
    <property type="entry name" value="Arabinose_bd"/>
    <property type="match status" value="1"/>
</dbReference>
<evidence type="ECO:0000256" key="1">
    <source>
        <dbReference type="ARBA" id="ARBA00023015"/>
    </source>
</evidence>
<dbReference type="HOGENOM" id="CLU_047522_1_2_5"/>
<feature type="domain" description="HTH araC/xylS-type" evidence="4">
    <location>
        <begin position="228"/>
        <end position="326"/>
    </location>
</feature>
<dbReference type="KEGG" id="mno:Mnod_2682"/>
<protein>
    <submittedName>
        <fullName evidence="5">Transcriptional regulator, AraC family</fullName>
    </submittedName>
</protein>
<dbReference type="Proteomes" id="UP000008207">
    <property type="component" value="Chromosome"/>
</dbReference>
<name>B8IE97_METNO</name>
<organism evidence="5 6">
    <name type="scientific">Methylobacterium nodulans (strain LMG 21967 / CNCM I-2342 / ORS 2060)</name>
    <dbReference type="NCBI Taxonomy" id="460265"/>
    <lineage>
        <taxon>Bacteria</taxon>
        <taxon>Pseudomonadati</taxon>
        <taxon>Pseudomonadota</taxon>
        <taxon>Alphaproteobacteria</taxon>
        <taxon>Hyphomicrobiales</taxon>
        <taxon>Methylobacteriaceae</taxon>
        <taxon>Methylobacterium</taxon>
    </lineage>
</organism>
<accession>B8IE97</accession>
<dbReference type="GO" id="GO:0003700">
    <property type="term" value="F:DNA-binding transcription factor activity"/>
    <property type="evidence" value="ECO:0007669"/>
    <property type="project" value="InterPro"/>
</dbReference>
<dbReference type="PANTHER" id="PTHR47894">
    <property type="entry name" value="HTH-TYPE TRANSCRIPTIONAL REGULATOR GADX"/>
    <property type="match status" value="1"/>
</dbReference>
<keyword evidence="3" id="KW-0804">Transcription</keyword>
<dbReference type="GO" id="GO:0000976">
    <property type="term" value="F:transcription cis-regulatory region binding"/>
    <property type="evidence" value="ECO:0007669"/>
    <property type="project" value="TreeGrafter"/>
</dbReference>
<dbReference type="Pfam" id="PF12833">
    <property type="entry name" value="HTH_18"/>
    <property type="match status" value="1"/>
</dbReference>
<keyword evidence="6" id="KW-1185">Reference proteome</keyword>
<evidence type="ECO:0000313" key="5">
    <source>
        <dbReference type="EMBL" id="ACL57643.1"/>
    </source>
</evidence>
<reference evidence="5 6" key="1">
    <citation type="submission" date="2009-01" db="EMBL/GenBank/DDBJ databases">
        <title>Complete sequence of chromosome of Methylobacterium nodulans ORS 2060.</title>
        <authorList>
            <consortium name="US DOE Joint Genome Institute"/>
            <person name="Lucas S."/>
            <person name="Copeland A."/>
            <person name="Lapidus A."/>
            <person name="Glavina del Rio T."/>
            <person name="Dalin E."/>
            <person name="Tice H."/>
            <person name="Bruce D."/>
            <person name="Goodwin L."/>
            <person name="Pitluck S."/>
            <person name="Sims D."/>
            <person name="Brettin T."/>
            <person name="Detter J.C."/>
            <person name="Han C."/>
            <person name="Larimer F."/>
            <person name="Land M."/>
            <person name="Hauser L."/>
            <person name="Kyrpides N."/>
            <person name="Ivanova N."/>
            <person name="Marx C.J."/>
            <person name="Richardson P."/>
        </authorList>
    </citation>
    <scope>NUCLEOTIDE SEQUENCE [LARGE SCALE GENOMIC DNA]</scope>
    <source>
        <strain evidence="6">LMG 21967 / CNCM I-2342 / ORS 2060</strain>
    </source>
</reference>
<evidence type="ECO:0000259" key="4">
    <source>
        <dbReference type="PROSITE" id="PS01124"/>
    </source>
</evidence>
<dbReference type="STRING" id="460265.Mnod_2682"/>
<dbReference type="SMART" id="SM00342">
    <property type="entry name" value="HTH_ARAC"/>
    <property type="match status" value="1"/>
</dbReference>
<dbReference type="PANTHER" id="PTHR47894:SF4">
    <property type="entry name" value="HTH-TYPE TRANSCRIPTIONAL REGULATOR GADX"/>
    <property type="match status" value="1"/>
</dbReference>
<proteinExistence type="predicted"/>
<dbReference type="PROSITE" id="PS01124">
    <property type="entry name" value="HTH_ARAC_FAMILY_2"/>
    <property type="match status" value="1"/>
</dbReference>
<dbReference type="GO" id="GO:0005829">
    <property type="term" value="C:cytosol"/>
    <property type="evidence" value="ECO:0007669"/>
    <property type="project" value="TreeGrafter"/>
</dbReference>
<evidence type="ECO:0000256" key="3">
    <source>
        <dbReference type="ARBA" id="ARBA00023163"/>
    </source>
</evidence>
<dbReference type="Gene3D" id="1.10.10.60">
    <property type="entry name" value="Homeodomain-like"/>
    <property type="match status" value="1"/>
</dbReference>
<dbReference type="InterPro" id="IPR018060">
    <property type="entry name" value="HTH_AraC"/>
</dbReference>